<reference evidence="3" key="2">
    <citation type="journal article" date="2014" name="ISME J.">
        <title>Microbial stratification in low pH oxic and suboxic macroscopic growths along an acid mine drainage.</title>
        <authorList>
            <person name="Mendez-Garcia C."/>
            <person name="Mesa V."/>
            <person name="Sprenger R.R."/>
            <person name="Richter M."/>
            <person name="Diez M.S."/>
            <person name="Solano J."/>
            <person name="Bargiela R."/>
            <person name="Golyshina O.V."/>
            <person name="Manteca A."/>
            <person name="Ramos J.L."/>
            <person name="Gallego J.R."/>
            <person name="Llorente I."/>
            <person name="Martins Dos Santos V.A."/>
            <person name="Jensen O.N."/>
            <person name="Pelaez A.I."/>
            <person name="Sanchez J."/>
            <person name="Ferrer M."/>
        </authorList>
    </citation>
    <scope>NUCLEOTIDE SEQUENCE</scope>
</reference>
<keyword evidence="1" id="KW-0238">DNA-binding</keyword>
<gene>
    <name evidence="3" type="ORF">B1A_21209</name>
</gene>
<protein>
    <submittedName>
        <fullName evidence="3">Resolvase domain-containing protein</fullName>
    </submittedName>
</protein>
<dbReference type="InterPro" id="IPR050639">
    <property type="entry name" value="SSR_resolvase"/>
</dbReference>
<dbReference type="AlphaFoldDB" id="T0XZT0"/>
<evidence type="ECO:0000313" key="3">
    <source>
        <dbReference type="EMBL" id="EQD28356.1"/>
    </source>
</evidence>
<feature type="non-terminal residue" evidence="3">
    <location>
        <position position="170"/>
    </location>
</feature>
<proteinExistence type="predicted"/>
<dbReference type="PANTHER" id="PTHR30461:SF2">
    <property type="entry name" value="SERINE RECOMBINASE PINE-RELATED"/>
    <property type="match status" value="1"/>
</dbReference>
<reference evidence="3" key="1">
    <citation type="submission" date="2013-08" db="EMBL/GenBank/DDBJ databases">
        <authorList>
            <person name="Mendez C."/>
            <person name="Richter M."/>
            <person name="Ferrer M."/>
            <person name="Sanchez J."/>
        </authorList>
    </citation>
    <scope>NUCLEOTIDE SEQUENCE</scope>
</reference>
<comment type="caution">
    <text evidence="3">The sequence shown here is derived from an EMBL/GenBank/DDBJ whole genome shotgun (WGS) entry which is preliminary data.</text>
</comment>
<dbReference type="PANTHER" id="PTHR30461">
    <property type="entry name" value="DNA-INVERTASE FROM LAMBDOID PROPHAGE"/>
    <property type="match status" value="1"/>
</dbReference>
<feature type="non-terminal residue" evidence="3">
    <location>
        <position position="1"/>
    </location>
</feature>
<dbReference type="GO" id="GO:0003677">
    <property type="term" value="F:DNA binding"/>
    <property type="evidence" value="ECO:0007669"/>
    <property type="project" value="UniProtKB-KW"/>
</dbReference>
<accession>T0XZT0</accession>
<dbReference type="GO" id="GO:0000150">
    <property type="term" value="F:DNA strand exchange activity"/>
    <property type="evidence" value="ECO:0007669"/>
    <property type="project" value="TreeGrafter"/>
</dbReference>
<dbReference type="EMBL" id="AUZX01015676">
    <property type="protein sequence ID" value="EQD28356.1"/>
    <property type="molecule type" value="Genomic_DNA"/>
</dbReference>
<evidence type="ECO:0000256" key="1">
    <source>
        <dbReference type="ARBA" id="ARBA00023125"/>
    </source>
</evidence>
<name>T0XZT0_9ZZZZ</name>
<organism evidence="3">
    <name type="scientific">mine drainage metagenome</name>
    <dbReference type="NCBI Taxonomy" id="410659"/>
    <lineage>
        <taxon>unclassified sequences</taxon>
        <taxon>metagenomes</taxon>
        <taxon>ecological metagenomes</taxon>
    </lineage>
</organism>
<keyword evidence="2" id="KW-0233">DNA recombination</keyword>
<sequence>GLLVCKVCKVCKAHYVIADARSYACSGHWRGGACSNDIRVRRDAIERVILGGIYRDLLEPERVARMANEMRAAYAERMRAVAGRAADLPRELEELDARIMRLRERLKAGDPDLTPDELQAAIDRVEAKRRQVFDVQPTDRENARVLAMLPRTAELYREQIDQGRWGRSCG</sequence>
<evidence type="ECO:0000256" key="2">
    <source>
        <dbReference type="ARBA" id="ARBA00023172"/>
    </source>
</evidence>